<proteinExistence type="predicted"/>
<accession>A0AAX4H5G0</accession>
<dbReference type="GO" id="GO:0043743">
    <property type="term" value="F:LPPG:FO 2-phospho-L-lactate transferase activity"/>
    <property type="evidence" value="ECO:0007669"/>
    <property type="project" value="InterPro"/>
</dbReference>
<dbReference type="GeneID" id="88171858"/>
<dbReference type="InterPro" id="IPR038136">
    <property type="entry name" value="CofD-like_dom_sf"/>
</dbReference>
<dbReference type="PANTHER" id="PTHR31240:SF0">
    <property type="entry name" value="MATERNAL EFFECT EMBRYO ARREST 18"/>
    <property type="match status" value="1"/>
</dbReference>
<dbReference type="AlphaFoldDB" id="A0AAX4H5G0"/>
<keyword evidence="2" id="KW-1185">Reference proteome</keyword>
<dbReference type="RefSeq" id="XP_062875935.1">
    <property type="nucleotide sequence ID" value="XM_063019865.1"/>
</dbReference>
<name>A0AAX4H5G0_9ASCO</name>
<dbReference type="InterPro" id="IPR002882">
    <property type="entry name" value="CofD"/>
</dbReference>
<evidence type="ECO:0000313" key="2">
    <source>
        <dbReference type="Proteomes" id="UP001338582"/>
    </source>
</evidence>
<protein>
    <submittedName>
        <fullName evidence="1">Uncharacterized protein</fullName>
    </submittedName>
</protein>
<dbReference type="PANTHER" id="PTHR31240">
    <property type="entry name" value="MATERNAL EFFECT EMBRYO ARREST 18"/>
    <property type="match status" value="1"/>
</dbReference>
<reference evidence="1 2" key="1">
    <citation type="submission" date="2023-10" db="EMBL/GenBank/DDBJ databases">
        <title>Draft Genome Sequence of Candida saopaulonensis from a very Premature Infant with Sepsis.</title>
        <authorList>
            <person name="Ning Y."/>
            <person name="Dai R."/>
            <person name="Xiao M."/>
            <person name="Xu Y."/>
            <person name="Yan Q."/>
            <person name="Zhang L."/>
        </authorList>
    </citation>
    <scope>NUCLEOTIDE SEQUENCE [LARGE SCALE GENOMIC DNA]</scope>
    <source>
        <strain evidence="1 2">19XY460</strain>
    </source>
</reference>
<dbReference type="SUPFAM" id="SSF142338">
    <property type="entry name" value="CofD-like"/>
    <property type="match status" value="1"/>
</dbReference>
<evidence type="ECO:0000313" key="1">
    <source>
        <dbReference type="EMBL" id="WPK23549.1"/>
    </source>
</evidence>
<dbReference type="EMBL" id="CP138894">
    <property type="protein sequence ID" value="WPK23549.1"/>
    <property type="molecule type" value="Genomic_DNA"/>
</dbReference>
<dbReference type="Proteomes" id="UP001338582">
    <property type="component" value="Chromosome 1"/>
</dbReference>
<sequence length="460" mass="51268">METRIVILSGGTATNDLVNTFNALSTQINYVLPISDNGGSTSEIIRVIGGPAIGDIRSRLTRLIPEHQLGLKDLLSFRLDADPKIARLQWNEIVEGTHQLWSNIPLSTKEIVRSFLVHVHVELLKRTRISVAASINKSFRFELANVGNLFLTAVRLFIGSLDSAIELFTKVTDIDHKIGVLPCINTNFTYHIGALLTNGAIITGQSQISHPSSVSDIYPPPIHETHPLTPTDVLSVNSGIILTHPVSEEWIESDLDMSLSSEEEGNVPLYTHPELKKSQLHFTKDEKIEPLNSPISRVFYISPYGEEICPSAQTRVTTAIANADVVIYSIGSLMTSIVPIIILKGVGRAIAHQHVGSKKLILFLNGCEDRETHGLVAYDYIRIICELAQYSLAKSGHKRIKEWNRFVTHLFYMEDPRIEVDVHKILSLGIECVRIKRQATNVDRFDAQDLQEHLRNVACV</sequence>
<gene>
    <name evidence="1" type="ORF">PUMCH_000790</name>
</gene>
<dbReference type="KEGG" id="asau:88171858"/>
<organism evidence="1 2">
    <name type="scientific">Australozyma saopauloensis</name>
    <dbReference type="NCBI Taxonomy" id="291208"/>
    <lineage>
        <taxon>Eukaryota</taxon>
        <taxon>Fungi</taxon>
        <taxon>Dikarya</taxon>
        <taxon>Ascomycota</taxon>
        <taxon>Saccharomycotina</taxon>
        <taxon>Pichiomycetes</taxon>
        <taxon>Metschnikowiaceae</taxon>
        <taxon>Australozyma</taxon>
    </lineage>
</organism>
<dbReference type="Gene3D" id="3.40.50.10680">
    <property type="entry name" value="CofD-like domains"/>
    <property type="match status" value="1"/>
</dbReference>
<dbReference type="Pfam" id="PF01933">
    <property type="entry name" value="CofD"/>
    <property type="match status" value="1"/>
</dbReference>